<keyword evidence="5" id="KW-1185">Reference proteome</keyword>
<evidence type="ECO:0008006" key="6">
    <source>
        <dbReference type="Google" id="ProtNLM"/>
    </source>
</evidence>
<evidence type="ECO:0000256" key="3">
    <source>
        <dbReference type="ARBA" id="ARBA00023180"/>
    </source>
</evidence>
<dbReference type="Gene3D" id="3.30.1120.10">
    <property type="match status" value="1"/>
</dbReference>
<comment type="caution">
    <text evidence="4">The sequence shown here is derived from an EMBL/GenBank/DDBJ whole genome shotgun (WGS) entry which is preliminary data.</text>
</comment>
<evidence type="ECO:0000313" key="5">
    <source>
        <dbReference type="Proteomes" id="UP001153148"/>
    </source>
</evidence>
<protein>
    <recommendedName>
        <fullName evidence="6">Arylsulfatase B</fullName>
    </recommendedName>
</protein>
<dbReference type="PANTHER" id="PTHR10342">
    <property type="entry name" value="ARYLSULFATASE"/>
    <property type="match status" value="1"/>
</dbReference>
<evidence type="ECO:0000313" key="4">
    <source>
        <dbReference type="EMBL" id="CAG2059862.1"/>
    </source>
</evidence>
<evidence type="ECO:0000256" key="2">
    <source>
        <dbReference type="ARBA" id="ARBA00022837"/>
    </source>
</evidence>
<dbReference type="InterPro" id="IPR047115">
    <property type="entry name" value="ARSB"/>
</dbReference>
<gene>
    <name evidence="4" type="ORF">TPAB3V08_LOCUS6821</name>
</gene>
<dbReference type="EMBL" id="CAJPIN010010729">
    <property type="protein sequence ID" value="CAG2059862.1"/>
    <property type="molecule type" value="Genomic_DNA"/>
</dbReference>
<accession>A0ABN7P1L8</accession>
<keyword evidence="3" id="KW-0325">Glycoprotein</keyword>
<keyword evidence="1" id="KW-0479">Metal-binding</keyword>
<dbReference type="SUPFAM" id="SSF53649">
    <property type="entry name" value="Alkaline phosphatase-like"/>
    <property type="match status" value="1"/>
</dbReference>
<dbReference type="Proteomes" id="UP001153148">
    <property type="component" value="Unassembled WGS sequence"/>
</dbReference>
<reference evidence="4" key="1">
    <citation type="submission" date="2021-03" db="EMBL/GenBank/DDBJ databases">
        <authorList>
            <person name="Tran Van P."/>
        </authorList>
    </citation>
    <scope>NUCLEOTIDE SEQUENCE</scope>
</reference>
<proteinExistence type="predicted"/>
<evidence type="ECO:0000256" key="1">
    <source>
        <dbReference type="ARBA" id="ARBA00022723"/>
    </source>
</evidence>
<organism evidence="4 5">
    <name type="scientific">Timema podura</name>
    <name type="common">Walking stick</name>
    <dbReference type="NCBI Taxonomy" id="61482"/>
    <lineage>
        <taxon>Eukaryota</taxon>
        <taxon>Metazoa</taxon>
        <taxon>Ecdysozoa</taxon>
        <taxon>Arthropoda</taxon>
        <taxon>Hexapoda</taxon>
        <taxon>Insecta</taxon>
        <taxon>Pterygota</taxon>
        <taxon>Neoptera</taxon>
        <taxon>Polyneoptera</taxon>
        <taxon>Phasmatodea</taxon>
        <taxon>Timematodea</taxon>
        <taxon>Timematoidea</taxon>
        <taxon>Timematidae</taxon>
        <taxon>Timema</taxon>
    </lineage>
</organism>
<name>A0ABN7P1L8_TIMPD</name>
<dbReference type="PANTHER" id="PTHR10342:SF264">
    <property type="entry name" value="MIP05773P-RELATED"/>
    <property type="match status" value="1"/>
</dbReference>
<keyword evidence="2" id="KW-0106">Calcium</keyword>
<dbReference type="InterPro" id="IPR017850">
    <property type="entry name" value="Alkaline_phosphatase_core_sf"/>
</dbReference>
<sequence length="278" mass="30817">MHVTDWLPTLYTAAAYAIQRVAVEPKLTPSSADSENYHWRSGREPLNITRVVFSLPGRLAGAGHRIVQWVVVELYSSGIPPLNGLDGVDQWDAIVYNLPSQRTEVLMNIDEKKRTAAIRFQNYKLIIGSSGAAFDKHFGETWTTSFSPPYNSSAITNSKAGTAIAELYRSLYRQATSALHLPYLRSEATLLCTPRNPGFSCDPAITKQSCLYDVEYDPCETDNIAETYPNIVQQLRGLLVRHRKSLVPQGNLPTVPFSANPSIWGDIWTNWGSGGEVG</sequence>